<evidence type="ECO:0000256" key="3">
    <source>
        <dbReference type="ARBA" id="ARBA00022679"/>
    </source>
</evidence>
<dbReference type="PANTHER" id="PTHR45800:SF4">
    <property type="entry name" value="PHOSPHATIDYLINOSITOL 4-KINASE GAMMA 3"/>
    <property type="match status" value="1"/>
</dbReference>
<evidence type="ECO:0000256" key="7">
    <source>
        <dbReference type="ARBA" id="ARBA00022840"/>
    </source>
</evidence>
<evidence type="ECO:0000259" key="9">
    <source>
        <dbReference type="PROSITE" id="PS50290"/>
    </source>
</evidence>
<protein>
    <recommendedName>
        <fullName evidence="2">1-phosphatidylinositol 4-kinase</fullName>
        <ecNumber evidence="2">2.7.1.67</ecNumber>
    </recommendedName>
</protein>
<feature type="domain" description="Ubiquitin-like" evidence="8">
    <location>
        <begin position="112"/>
        <end position="189"/>
    </location>
</feature>
<dbReference type="OrthoDB" id="670661at2759"/>
<comment type="caution">
    <text evidence="10">The sequence shown here is derived from an EMBL/GenBank/DDBJ whole genome shotgun (WGS) entry which is preliminary data.</text>
</comment>
<dbReference type="Pfam" id="PF00240">
    <property type="entry name" value="ubiquitin"/>
    <property type="match status" value="2"/>
</dbReference>
<keyword evidence="7" id="KW-0067">ATP-binding</keyword>
<dbReference type="InterPro" id="IPR029071">
    <property type="entry name" value="Ubiquitin-like_domsf"/>
</dbReference>
<dbReference type="GO" id="GO:0004430">
    <property type="term" value="F:1-phosphatidylinositol 4-kinase activity"/>
    <property type="evidence" value="ECO:0007669"/>
    <property type="project" value="UniProtKB-EC"/>
</dbReference>
<dbReference type="AlphaFoldDB" id="A0A835Q2G2"/>
<keyword evidence="3" id="KW-0808">Transferase</keyword>
<dbReference type="Pfam" id="PF00454">
    <property type="entry name" value="PI3_PI4_kinase"/>
    <property type="match status" value="1"/>
</dbReference>
<dbReference type="PROSITE" id="PS50290">
    <property type="entry name" value="PI3_4_KINASE_3"/>
    <property type="match status" value="1"/>
</dbReference>
<dbReference type="SMART" id="SM00213">
    <property type="entry name" value="UBQ"/>
    <property type="match status" value="2"/>
</dbReference>
<organism evidence="10 11">
    <name type="scientific">Vanilla planifolia</name>
    <name type="common">Vanilla</name>
    <dbReference type="NCBI Taxonomy" id="51239"/>
    <lineage>
        <taxon>Eukaryota</taxon>
        <taxon>Viridiplantae</taxon>
        <taxon>Streptophyta</taxon>
        <taxon>Embryophyta</taxon>
        <taxon>Tracheophyta</taxon>
        <taxon>Spermatophyta</taxon>
        <taxon>Magnoliopsida</taxon>
        <taxon>Liliopsida</taxon>
        <taxon>Asparagales</taxon>
        <taxon>Orchidaceae</taxon>
        <taxon>Vanilloideae</taxon>
        <taxon>Vanilleae</taxon>
        <taxon>Vanilla</taxon>
    </lineage>
</organism>
<dbReference type="InterPro" id="IPR000403">
    <property type="entry name" value="PI3/4_kinase_cat_dom"/>
</dbReference>
<feature type="domain" description="PI3K/PI4K catalytic" evidence="9">
    <location>
        <begin position="260"/>
        <end position="552"/>
    </location>
</feature>
<evidence type="ECO:0000256" key="4">
    <source>
        <dbReference type="ARBA" id="ARBA00022737"/>
    </source>
</evidence>
<evidence type="ECO:0000259" key="8">
    <source>
        <dbReference type="PROSITE" id="PS50053"/>
    </source>
</evidence>
<evidence type="ECO:0000256" key="2">
    <source>
        <dbReference type="ARBA" id="ARBA00012169"/>
    </source>
</evidence>
<name>A0A835Q2G2_VANPL</name>
<evidence type="ECO:0000313" key="11">
    <source>
        <dbReference type="Proteomes" id="UP000636800"/>
    </source>
</evidence>
<evidence type="ECO:0000256" key="1">
    <source>
        <dbReference type="ARBA" id="ARBA00008941"/>
    </source>
</evidence>
<proteinExistence type="inferred from homology"/>
<evidence type="ECO:0000256" key="5">
    <source>
        <dbReference type="ARBA" id="ARBA00022741"/>
    </source>
</evidence>
<dbReference type="Gene3D" id="3.10.20.90">
    <property type="entry name" value="Phosphatidylinositol 3-kinase Catalytic Subunit, Chain A, domain 1"/>
    <property type="match status" value="2"/>
</dbReference>
<dbReference type="EC" id="2.7.1.67" evidence="2"/>
<dbReference type="InterPro" id="IPR000626">
    <property type="entry name" value="Ubiquitin-like_dom"/>
</dbReference>
<dbReference type="PANTHER" id="PTHR45800">
    <property type="entry name" value="PHOSPHATIDYLINOSITOL 4-KINASE GAMMA"/>
    <property type="match status" value="1"/>
</dbReference>
<keyword evidence="11" id="KW-1185">Reference proteome</keyword>
<dbReference type="SUPFAM" id="SSF56112">
    <property type="entry name" value="Protein kinase-like (PK-like)"/>
    <property type="match status" value="1"/>
</dbReference>
<dbReference type="Proteomes" id="UP000636800">
    <property type="component" value="Chromosome 11"/>
</dbReference>
<evidence type="ECO:0000256" key="6">
    <source>
        <dbReference type="ARBA" id="ARBA00022777"/>
    </source>
</evidence>
<dbReference type="GO" id="GO:0005524">
    <property type="term" value="F:ATP binding"/>
    <property type="evidence" value="ECO:0007669"/>
    <property type="project" value="UniProtKB-KW"/>
</dbReference>
<dbReference type="EMBL" id="JADCNL010000011">
    <property type="protein sequence ID" value="KAG0461373.1"/>
    <property type="molecule type" value="Genomic_DNA"/>
</dbReference>
<dbReference type="FunFam" id="3.10.20.90:FF:000307">
    <property type="entry name" value="Phosphatidylinositol 4-kinase gamma 4"/>
    <property type="match status" value="1"/>
</dbReference>
<evidence type="ECO:0000313" key="10">
    <source>
        <dbReference type="EMBL" id="KAG0461373.1"/>
    </source>
</evidence>
<dbReference type="InterPro" id="IPR044571">
    <property type="entry name" value="P4KG1-8"/>
</dbReference>
<accession>A0A835Q2G2</accession>
<gene>
    <name evidence="10" type="ORF">HPP92_021670</name>
</gene>
<feature type="domain" description="Ubiquitin-like" evidence="8">
    <location>
        <begin position="35"/>
        <end position="107"/>
    </location>
</feature>
<reference evidence="10 11" key="1">
    <citation type="journal article" date="2020" name="Nat. Food">
        <title>A phased Vanilla planifolia genome enables genetic improvement of flavour and production.</title>
        <authorList>
            <person name="Hasing T."/>
            <person name="Tang H."/>
            <person name="Brym M."/>
            <person name="Khazi F."/>
            <person name="Huang T."/>
            <person name="Chambers A.H."/>
        </authorList>
    </citation>
    <scope>NUCLEOTIDE SEQUENCE [LARGE SCALE GENOMIC DNA]</scope>
    <source>
        <tissue evidence="10">Leaf</tissue>
    </source>
</reference>
<keyword evidence="6" id="KW-0418">Kinase</keyword>
<dbReference type="PROSITE" id="PS50053">
    <property type="entry name" value="UBIQUITIN_2"/>
    <property type="match status" value="2"/>
</dbReference>
<dbReference type="SUPFAM" id="SSF54236">
    <property type="entry name" value="Ubiquitin-like"/>
    <property type="match status" value="2"/>
</dbReference>
<comment type="similarity">
    <text evidence="1">Belongs to the PI3/PI4-kinase family. Type II PI4K subfamily.</text>
</comment>
<dbReference type="InterPro" id="IPR011009">
    <property type="entry name" value="Kinase-like_dom_sf"/>
</dbReference>
<keyword evidence="5" id="KW-0547">Nucleotide-binding</keyword>
<keyword evidence="4" id="KW-0677">Repeat</keyword>
<sequence length="574" mass="63886">MSSAGIAVNRIGEDQVVSPSRIERSKSLPCLNDFIVIYLAVPGSSVIPMPILDSDSIASVKLRIQRCKGFVVKNQKLVFGGRELARNNCLVSDYGLADGNVLHLVIRLSDLRSITVNTSCGKKFEFQIEPSRDVAYIKDQIAKKGKDFADVKGQRLICDGEELDDQLLINDICKSNDAVIHLYIRKSAKVRAKPIEKDFELSVDAPSIEERKTTDDLKIVAGRQPESRAWIEPVVANPKIKLSPLLEELINSTFAGLEKKRKPVMSSEGSGGAYFMKDVSGFKYIAVFKPRDEEPMAENNPRGLPLSLDGEGLKRGTRVGEGALREVAAYILDHPASGRRSFISDEAGFSGVPPTVMVRCLHGRDGYEAKDFKMGSLQMFIKNNGSCEDIGPSSFPVEEVHKIAVLDLRLANADRHSGNILFCREGEEGCVRLVPIDHGYCLPEHFEDCTFDWLFWPQARRPFDSRTLDYIKSLDAEEDLSLLKFYGWEPSLSCSRTLRISTMLLKKGANRGLTPYEIGNILCRESIKKESKIEQMVNEAKDAVLPGSSEVSFLEAMSALMDHYLDNLKQGKKE</sequence>
<dbReference type="CDD" id="cd17039">
    <property type="entry name" value="Ubl_ubiquitin_like"/>
    <property type="match status" value="1"/>
</dbReference>